<keyword evidence="8" id="KW-1185">Reference proteome</keyword>
<feature type="transmembrane region" description="Helical" evidence="5">
    <location>
        <begin position="313"/>
        <end position="334"/>
    </location>
</feature>
<reference evidence="7 8" key="1">
    <citation type="journal article" date="2019" name="ACS Chem. Biol.">
        <title>Identification and Mobilization of a Cryptic Antibiotic Biosynthesis Gene Locus from a Human-Pathogenic Nocardia Isolate.</title>
        <authorList>
            <person name="Herisse M."/>
            <person name="Ishida K."/>
            <person name="Porter J.L."/>
            <person name="Howden B."/>
            <person name="Hertweck C."/>
            <person name="Stinear T.P."/>
            <person name="Pidot S.J."/>
        </authorList>
    </citation>
    <scope>NUCLEOTIDE SEQUENCE [LARGE SCALE GENOMIC DNA]</scope>
    <source>
        <strain evidence="7 8">AUSMDU00012717</strain>
    </source>
</reference>
<dbReference type="Pfam" id="PF07690">
    <property type="entry name" value="MFS_1"/>
    <property type="match status" value="1"/>
</dbReference>
<feature type="transmembrane region" description="Helical" evidence="5">
    <location>
        <begin position="482"/>
        <end position="502"/>
    </location>
</feature>
<evidence type="ECO:0000256" key="1">
    <source>
        <dbReference type="ARBA" id="ARBA00004651"/>
    </source>
</evidence>
<feature type="transmembrane region" description="Helical" evidence="5">
    <location>
        <begin position="208"/>
        <end position="228"/>
    </location>
</feature>
<dbReference type="InterPro" id="IPR005829">
    <property type="entry name" value="Sugar_transporter_CS"/>
</dbReference>
<dbReference type="AlphaFoldDB" id="A0A6G9YLL2"/>
<evidence type="ECO:0000256" key="4">
    <source>
        <dbReference type="ARBA" id="ARBA00023136"/>
    </source>
</evidence>
<protein>
    <submittedName>
        <fullName evidence="7">MFS transporter</fullName>
    </submittedName>
</protein>
<feature type="transmembrane region" description="Helical" evidence="5">
    <location>
        <begin position="89"/>
        <end position="109"/>
    </location>
</feature>
<dbReference type="SUPFAM" id="SSF103473">
    <property type="entry name" value="MFS general substrate transporter"/>
    <property type="match status" value="1"/>
</dbReference>
<feature type="transmembrane region" description="Helical" evidence="5">
    <location>
        <begin position="370"/>
        <end position="393"/>
    </location>
</feature>
<dbReference type="InterPro" id="IPR011701">
    <property type="entry name" value="MFS"/>
</dbReference>
<organism evidence="7 8">
    <name type="scientific">Nocardia arthritidis</name>
    <dbReference type="NCBI Taxonomy" id="228602"/>
    <lineage>
        <taxon>Bacteria</taxon>
        <taxon>Bacillati</taxon>
        <taxon>Actinomycetota</taxon>
        <taxon>Actinomycetes</taxon>
        <taxon>Mycobacteriales</taxon>
        <taxon>Nocardiaceae</taxon>
        <taxon>Nocardia</taxon>
    </lineage>
</organism>
<evidence type="ECO:0000313" key="8">
    <source>
        <dbReference type="Proteomes" id="UP000503540"/>
    </source>
</evidence>
<dbReference type="PANTHER" id="PTHR42718:SF42">
    <property type="entry name" value="EXPORT PROTEIN"/>
    <property type="match status" value="1"/>
</dbReference>
<evidence type="ECO:0000259" key="6">
    <source>
        <dbReference type="PROSITE" id="PS50850"/>
    </source>
</evidence>
<keyword evidence="2 5" id="KW-0812">Transmembrane</keyword>
<keyword evidence="4 5" id="KW-0472">Membrane</keyword>
<comment type="subcellular location">
    <subcellularLocation>
        <location evidence="1">Cell membrane</location>
        <topology evidence="1">Multi-pass membrane protein</topology>
    </subcellularLocation>
</comment>
<dbReference type="CDD" id="cd17321">
    <property type="entry name" value="MFS_MMR_MDR_like"/>
    <property type="match status" value="1"/>
</dbReference>
<gene>
    <name evidence="7" type="ORF">F5544_31260</name>
</gene>
<dbReference type="Proteomes" id="UP000503540">
    <property type="component" value="Chromosome"/>
</dbReference>
<dbReference type="EMBL" id="CP046172">
    <property type="protein sequence ID" value="QIS14094.1"/>
    <property type="molecule type" value="Genomic_DNA"/>
</dbReference>
<feature type="transmembrane region" description="Helical" evidence="5">
    <location>
        <begin position="240"/>
        <end position="257"/>
    </location>
</feature>
<evidence type="ECO:0000313" key="7">
    <source>
        <dbReference type="EMBL" id="QIS14094.1"/>
    </source>
</evidence>
<feature type="transmembrane region" description="Helical" evidence="5">
    <location>
        <begin position="172"/>
        <end position="196"/>
    </location>
</feature>
<evidence type="ECO:0000256" key="3">
    <source>
        <dbReference type="ARBA" id="ARBA00022989"/>
    </source>
</evidence>
<dbReference type="PRINTS" id="PR01036">
    <property type="entry name" value="TCRTETB"/>
</dbReference>
<proteinExistence type="predicted"/>
<feature type="transmembrane region" description="Helical" evidence="5">
    <location>
        <begin position="414"/>
        <end position="431"/>
    </location>
</feature>
<feature type="transmembrane region" description="Helical" evidence="5">
    <location>
        <begin position="145"/>
        <end position="166"/>
    </location>
</feature>
<dbReference type="InterPro" id="IPR020846">
    <property type="entry name" value="MFS_dom"/>
</dbReference>
<feature type="transmembrane region" description="Helical" evidence="5">
    <location>
        <begin position="20"/>
        <end position="40"/>
    </location>
</feature>
<dbReference type="GO" id="GO:0005886">
    <property type="term" value="C:plasma membrane"/>
    <property type="evidence" value="ECO:0007669"/>
    <property type="project" value="UniProtKB-SubCell"/>
</dbReference>
<accession>A0A6G9YLL2</accession>
<evidence type="ECO:0000256" key="2">
    <source>
        <dbReference type="ARBA" id="ARBA00022692"/>
    </source>
</evidence>
<dbReference type="PROSITE" id="PS50850">
    <property type="entry name" value="MFS"/>
    <property type="match status" value="1"/>
</dbReference>
<evidence type="ECO:0000256" key="5">
    <source>
        <dbReference type="SAM" id="Phobius"/>
    </source>
</evidence>
<feature type="transmembrane region" description="Helical" evidence="5">
    <location>
        <begin position="60"/>
        <end position="80"/>
    </location>
</feature>
<feature type="transmembrane region" description="Helical" evidence="5">
    <location>
        <begin position="278"/>
        <end position="301"/>
    </location>
</feature>
<sequence>MFGEQRGEAAMIGQQSRRRWWILGAVCLAALLIGVANNIVNVGLPAMSAQLGTTTATLQWVVDAYIMCLAGLLLVGGYLADRYGRRRMLIIGLLLFAAASAGAAAAHGFDGLVAARAAMGVAAALIYPATLAIIASVFTDRSEKAFAVGLWSAISGIAVASGPLIGGLLLAHFWWGSVFLVNLPLVAITLAATVFAVPESRSATRTPLDLVGAGAAITGIALLLWAIISGPQRGWSDPLVVAAFLAASIVLIGFYYRERRNRFPLLDVRLFANPRFTVASWSITTAFFGLVGFSFMITFYFQTIRGYSPLQAGLAIVPYALVVAAMAPLALALTRRIGTKYVVVAGLSSMSAGFLVATRIELDTPYDGPILLAICLMAVGLAFTTGPATDALLNTVPPERAGVASSVNDTTRELGAALGVAVLGSLLSWTFRADLGRAWSKLGVPQAVIEHGQTSATAALAQAVGAPATHTAQLAFIHGLHVGAYTAAAIAAAGAVLALVMLPHFDRIERGATEFAVSGAPVSAEPIKSAR</sequence>
<dbReference type="Gene3D" id="1.20.1250.20">
    <property type="entry name" value="MFS general substrate transporter like domains"/>
    <property type="match status" value="1"/>
</dbReference>
<dbReference type="KEGG" id="nah:F5544_31260"/>
<feature type="transmembrane region" description="Helical" evidence="5">
    <location>
        <begin position="115"/>
        <end position="138"/>
    </location>
</feature>
<dbReference type="InterPro" id="IPR036259">
    <property type="entry name" value="MFS_trans_sf"/>
</dbReference>
<dbReference type="GO" id="GO:0022857">
    <property type="term" value="F:transmembrane transporter activity"/>
    <property type="evidence" value="ECO:0007669"/>
    <property type="project" value="InterPro"/>
</dbReference>
<dbReference type="PANTHER" id="PTHR42718">
    <property type="entry name" value="MAJOR FACILITATOR SUPERFAMILY MULTIDRUG TRANSPORTER MFSC"/>
    <property type="match status" value="1"/>
</dbReference>
<dbReference type="PROSITE" id="PS00216">
    <property type="entry name" value="SUGAR_TRANSPORT_1"/>
    <property type="match status" value="1"/>
</dbReference>
<feature type="transmembrane region" description="Helical" evidence="5">
    <location>
        <begin position="341"/>
        <end position="358"/>
    </location>
</feature>
<keyword evidence="3 5" id="KW-1133">Transmembrane helix</keyword>
<feature type="domain" description="Major facilitator superfamily (MFS) profile" evidence="6">
    <location>
        <begin position="22"/>
        <end position="506"/>
    </location>
</feature>
<dbReference type="Gene3D" id="1.20.1720.10">
    <property type="entry name" value="Multidrug resistance protein D"/>
    <property type="match status" value="1"/>
</dbReference>
<name>A0A6G9YLL2_9NOCA</name>